<keyword evidence="10" id="KW-0560">Oxidoreductase</keyword>
<evidence type="ECO:0000313" key="15">
    <source>
        <dbReference type="EMBL" id="KIY94170.1"/>
    </source>
</evidence>
<sequence>MVCVATALKVLFSSKDCSGEPPASGAPFSDLSLERNEAIALVNLLARFSNGLHLYHELAAALAAEGGAASPLAGAGAAGAVLA</sequence>
<dbReference type="Proteomes" id="UP000054498">
    <property type="component" value="Unassembled WGS sequence"/>
</dbReference>
<evidence type="ECO:0000256" key="1">
    <source>
        <dbReference type="ARBA" id="ARBA00001974"/>
    </source>
</evidence>
<dbReference type="GO" id="GO:0005789">
    <property type="term" value="C:endoplasmic reticulum membrane"/>
    <property type="evidence" value="ECO:0007669"/>
    <property type="project" value="UniProtKB-SubCell"/>
</dbReference>
<proteinExistence type="inferred from homology"/>
<gene>
    <name evidence="15" type="ORF">MNEG_13792</name>
</gene>
<dbReference type="GO" id="GO:0015035">
    <property type="term" value="F:protein-disulfide reductase activity"/>
    <property type="evidence" value="ECO:0007669"/>
    <property type="project" value="InterPro"/>
</dbReference>
<evidence type="ECO:0000256" key="14">
    <source>
        <dbReference type="ARBA" id="ARBA00023284"/>
    </source>
</evidence>
<evidence type="ECO:0000256" key="3">
    <source>
        <dbReference type="ARBA" id="ARBA00008277"/>
    </source>
</evidence>
<dbReference type="AlphaFoldDB" id="A0A0D2MGL3"/>
<evidence type="ECO:0000313" key="16">
    <source>
        <dbReference type="Proteomes" id="UP000054498"/>
    </source>
</evidence>
<evidence type="ECO:0000256" key="9">
    <source>
        <dbReference type="ARBA" id="ARBA00022982"/>
    </source>
</evidence>
<dbReference type="GO" id="GO:0034975">
    <property type="term" value="P:protein folding in endoplasmic reticulum"/>
    <property type="evidence" value="ECO:0007669"/>
    <property type="project" value="InterPro"/>
</dbReference>
<dbReference type="GO" id="GO:0071949">
    <property type="term" value="F:FAD binding"/>
    <property type="evidence" value="ECO:0007669"/>
    <property type="project" value="InterPro"/>
</dbReference>
<dbReference type="STRING" id="145388.A0A0D2MGL3"/>
<evidence type="ECO:0000256" key="13">
    <source>
        <dbReference type="ARBA" id="ARBA00023180"/>
    </source>
</evidence>
<keyword evidence="14" id="KW-0676">Redox-active center</keyword>
<keyword evidence="12" id="KW-1015">Disulfide bond</keyword>
<evidence type="ECO:0000256" key="10">
    <source>
        <dbReference type="ARBA" id="ARBA00023002"/>
    </source>
</evidence>
<dbReference type="GeneID" id="25731290"/>
<evidence type="ECO:0000256" key="2">
    <source>
        <dbReference type="ARBA" id="ARBA00004367"/>
    </source>
</evidence>
<evidence type="ECO:0000256" key="6">
    <source>
        <dbReference type="ARBA" id="ARBA00022729"/>
    </source>
</evidence>
<accession>A0A0D2MGL3</accession>
<dbReference type="GO" id="GO:0016972">
    <property type="term" value="F:thiol oxidase activity"/>
    <property type="evidence" value="ECO:0007669"/>
    <property type="project" value="InterPro"/>
</dbReference>
<keyword evidence="4" id="KW-0813">Transport</keyword>
<keyword evidence="11" id="KW-0472">Membrane</keyword>
<organism evidence="15 16">
    <name type="scientific">Monoraphidium neglectum</name>
    <dbReference type="NCBI Taxonomy" id="145388"/>
    <lineage>
        <taxon>Eukaryota</taxon>
        <taxon>Viridiplantae</taxon>
        <taxon>Chlorophyta</taxon>
        <taxon>core chlorophytes</taxon>
        <taxon>Chlorophyceae</taxon>
        <taxon>CS clade</taxon>
        <taxon>Sphaeropleales</taxon>
        <taxon>Selenastraceae</taxon>
        <taxon>Monoraphidium</taxon>
    </lineage>
</organism>
<evidence type="ECO:0000256" key="11">
    <source>
        <dbReference type="ARBA" id="ARBA00023136"/>
    </source>
</evidence>
<evidence type="ECO:0000256" key="5">
    <source>
        <dbReference type="ARBA" id="ARBA00022630"/>
    </source>
</evidence>
<keyword evidence="8" id="KW-0274">FAD</keyword>
<name>A0A0D2MGL3_9CHLO</name>
<dbReference type="SUPFAM" id="SSF110019">
    <property type="entry name" value="ERO1-like"/>
    <property type="match status" value="1"/>
</dbReference>
<keyword evidence="6" id="KW-0732">Signal</keyword>
<dbReference type="Pfam" id="PF04137">
    <property type="entry name" value="ERO1"/>
    <property type="match status" value="1"/>
</dbReference>
<dbReference type="InterPro" id="IPR007266">
    <property type="entry name" value="Ero1"/>
</dbReference>
<dbReference type="RefSeq" id="XP_013893190.1">
    <property type="nucleotide sequence ID" value="XM_014037736.1"/>
</dbReference>
<dbReference type="InterPro" id="IPR037192">
    <property type="entry name" value="ERO1-like_sf"/>
</dbReference>
<comment type="cofactor">
    <cofactor evidence="1">
        <name>FAD</name>
        <dbReference type="ChEBI" id="CHEBI:57692"/>
    </cofactor>
</comment>
<protein>
    <submittedName>
        <fullName evidence="15">Uncharacterized protein</fullName>
    </submittedName>
</protein>
<comment type="similarity">
    <text evidence="3">Belongs to the EROs family.</text>
</comment>
<evidence type="ECO:0000256" key="4">
    <source>
        <dbReference type="ARBA" id="ARBA00022448"/>
    </source>
</evidence>
<keyword evidence="7" id="KW-0256">Endoplasmic reticulum</keyword>
<keyword evidence="9" id="KW-0249">Electron transport</keyword>
<dbReference type="KEGG" id="mng:MNEG_13792"/>
<keyword evidence="13" id="KW-0325">Glycoprotein</keyword>
<evidence type="ECO:0000256" key="8">
    <source>
        <dbReference type="ARBA" id="ARBA00022827"/>
    </source>
</evidence>
<reference evidence="15 16" key="1">
    <citation type="journal article" date="2013" name="BMC Genomics">
        <title>Reconstruction of the lipid metabolism for the microalga Monoraphidium neglectum from its genome sequence reveals characteristics suitable for biofuel production.</title>
        <authorList>
            <person name="Bogen C."/>
            <person name="Al-Dilaimi A."/>
            <person name="Albersmeier A."/>
            <person name="Wichmann J."/>
            <person name="Grundmann M."/>
            <person name="Rupp O."/>
            <person name="Lauersen K.J."/>
            <person name="Blifernez-Klassen O."/>
            <person name="Kalinowski J."/>
            <person name="Goesmann A."/>
            <person name="Mussgnug J.H."/>
            <person name="Kruse O."/>
        </authorList>
    </citation>
    <scope>NUCLEOTIDE SEQUENCE [LARGE SCALE GENOMIC DNA]</scope>
    <source>
        <strain evidence="15 16">SAG 48.87</strain>
    </source>
</reference>
<keyword evidence="5" id="KW-0285">Flavoprotein</keyword>
<keyword evidence="16" id="KW-1185">Reference proteome</keyword>
<comment type="subcellular location">
    <subcellularLocation>
        <location evidence="2">Endoplasmic reticulum membrane</location>
        <topology evidence="2">Peripheral membrane protein</topology>
        <orientation evidence="2">Lumenal side</orientation>
    </subcellularLocation>
</comment>
<dbReference type="OrthoDB" id="269384at2759"/>
<evidence type="ECO:0000256" key="7">
    <source>
        <dbReference type="ARBA" id="ARBA00022824"/>
    </source>
</evidence>
<evidence type="ECO:0000256" key="12">
    <source>
        <dbReference type="ARBA" id="ARBA00023157"/>
    </source>
</evidence>
<dbReference type="EMBL" id="KK104272">
    <property type="protein sequence ID" value="KIY94170.1"/>
    <property type="molecule type" value="Genomic_DNA"/>
</dbReference>